<gene>
    <name evidence="3" type="ORF">K431DRAFT_281743</name>
</gene>
<dbReference type="SUPFAM" id="SSF57850">
    <property type="entry name" value="RING/U-box"/>
    <property type="match status" value="1"/>
</dbReference>
<organism evidence="3 4">
    <name type="scientific">Polychaeton citri CBS 116435</name>
    <dbReference type="NCBI Taxonomy" id="1314669"/>
    <lineage>
        <taxon>Eukaryota</taxon>
        <taxon>Fungi</taxon>
        <taxon>Dikarya</taxon>
        <taxon>Ascomycota</taxon>
        <taxon>Pezizomycotina</taxon>
        <taxon>Dothideomycetes</taxon>
        <taxon>Dothideomycetidae</taxon>
        <taxon>Capnodiales</taxon>
        <taxon>Capnodiaceae</taxon>
        <taxon>Polychaeton</taxon>
    </lineage>
</organism>
<dbReference type="Gene3D" id="3.30.40.10">
    <property type="entry name" value="Zinc/RING finger domain, C3HC4 (zinc finger)"/>
    <property type="match status" value="1"/>
</dbReference>
<dbReference type="EMBL" id="MU003770">
    <property type="protein sequence ID" value="KAF2724792.1"/>
    <property type="molecule type" value="Genomic_DNA"/>
</dbReference>
<evidence type="ECO:0000259" key="2">
    <source>
        <dbReference type="PROSITE" id="PS50089"/>
    </source>
</evidence>
<sequence length="277" mass="31102">MSSLLEDSDLLLALPAFVVSLLVHERLYFVAAALAISLVAWRFWIPQAEPASASSQTAVKGKQHTSKPKNKSLLSWDAFVWQFRKPAEGVRSSERCISCWTDDSDADFQETANTFLANSRIHLPYCGHTLCLACSRNWFTIHQQTVCPLCQQQVLRNGREVRDSNTYETIENVAVCCQVVVGLFVPLELAANLYVRNWTMACVNVGGLVAAVTSLVSCRRLMQWHGSGWWRQSPAAKTGRWSNLGYWVLHAAWTIFQVQCAYNAWLKADNGLEQQSS</sequence>
<reference evidence="3" key="1">
    <citation type="journal article" date="2020" name="Stud. Mycol.">
        <title>101 Dothideomycetes genomes: a test case for predicting lifestyles and emergence of pathogens.</title>
        <authorList>
            <person name="Haridas S."/>
            <person name="Albert R."/>
            <person name="Binder M."/>
            <person name="Bloem J."/>
            <person name="Labutti K."/>
            <person name="Salamov A."/>
            <person name="Andreopoulos B."/>
            <person name="Baker S."/>
            <person name="Barry K."/>
            <person name="Bills G."/>
            <person name="Bluhm B."/>
            <person name="Cannon C."/>
            <person name="Castanera R."/>
            <person name="Culley D."/>
            <person name="Daum C."/>
            <person name="Ezra D."/>
            <person name="Gonzalez J."/>
            <person name="Henrissat B."/>
            <person name="Kuo A."/>
            <person name="Liang C."/>
            <person name="Lipzen A."/>
            <person name="Lutzoni F."/>
            <person name="Magnuson J."/>
            <person name="Mondo S."/>
            <person name="Nolan M."/>
            <person name="Ohm R."/>
            <person name="Pangilinan J."/>
            <person name="Park H.-J."/>
            <person name="Ramirez L."/>
            <person name="Alfaro M."/>
            <person name="Sun H."/>
            <person name="Tritt A."/>
            <person name="Yoshinaga Y."/>
            <person name="Zwiers L.-H."/>
            <person name="Turgeon B."/>
            <person name="Goodwin S."/>
            <person name="Spatafora J."/>
            <person name="Crous P."/>
            <person name="Grigoriev I."/>
        </authorList>
    </citation>
    <scope>NUCLEOTIDE SEQUENCE</scope>
    <source>
        <strain evidence="3">CBS 116435</strain>
    </source>
</reference>
<dbReference type="AlphaFoldDB" id="A0A9P4QHD1"/>
<keyword evidence="1" id="KW-0479">Metal-binding</keyword>
<keyword evidence="1" id="KW-0863">Zinc-finger</keyword>
<dbReference type="Proteomes" id="UP000799441">
    <property type="component" value="Unassembled WGS sequence"/>
</dbReference>
<feature type="domain" description="RING-type" evidence="2">
    <location>
        <begin position="96"/>
        <end position="151"/>
    </location>
</feature>
<comment type="caution">
    <text evidence="3">The sequence shown here is derived from an EMBL/GenBank/DDBJ whole genome shotgun (WGS) entry which is preliminary data.</text>
</comment>
<dbReference type="InterPro" id="IPR001841">
    <property type="entry name" value="Znf_RING"/>
</dbReference>
<keyword evidence="1" id="KW-0862">Zinc</keyword>
<proteinExistence type="predicted"/>
<evidence type="ECO:0000313" key="4">
    <source>
        <dbReference type="Proteomes" id="UP000799441"/>
    </source>
</evidence>
<dbReference type="InterPro" id="IPR013083">
    <property type="entry name" value="Znf_RING/FYVE/PHD"/>
</dbReference>
<dbReference type="GO" id="GO:0008270">
    <property type="term" value="F:zinc ion binding"/>
    <property type="evidence" value="ECO:0007669"/>
    <property type="project" value="UniProtKB-KW"/>
</dbReference>
<evidence type="ECO:0000313" key="3">
    <source>
        <dbReference type="EMBL" id="KAF2724792.1"/>
    </source>
</evidence>
<accession>A0A9P4QHD1</accession>
<evidence type="ECO:0000256" key="1">
    <source>
        <dbReference type="PROSITE-ProRule" id="PRU00175"/>
    </source>
</evidence>
<dbReference type="OrthoDB" id="1630758at2759"/>
<keyword evidence="4" id="KW-1185">Reference proteome</keyword>
<name>A0A9P4QHD1_9PEZI</name>
<dbReference type="PROSITE" id="PS50089">
    <property type="entry name" value="ZF_RING_2"/>
    <property type="match status" value="1"/>
</dbReference>
<protein>
    <recommendedName>
        <fullName evidence="2">RING-type domain-containing protein</fullName>
    </recommendedName>
</protein>